<organism evidence="1 2">
    <name type="scientific">Lachancea nothofagi CBS 11611</name>
    <dbReference type="NCBI Taxonomy" id="1266666"/>
    <lineage>
        <taxon>Eukaryota</taxon>
        <taxon>Fungi</taxon>
        <taxon>Dikarya</taxon>
        <taxon>Ascomycota</taxon>
        <taxon>Saccharomycotina</taxon>
        <taxon>Saccharomycetes</taxon>
        <taxon>Saccharomycetales</taxon>
        <taxon>Saccharomycetaceae</taxon>
        <taxon>Lachancea</taxon>
    </lineage>
</organism>
<dbReference type="EMBL" id="LT598451">
    <property type="protein sequence ID" value="SCU93568.1"/>
    <property type="molecule type" value="Genomic_DNA"/>
</dbReference>
<accession>A0A1G4JRW9</accession>
<dbReference type="Gene3D" id="2.130.10.10">
    <property type="entry name" value="YVTN repeat-like/Quinoprotein amine dehydrogenase"/>
    <property type="match status" value="1"/>
</dbReference>
<proteinExistence type="predicted"/>
<dbReference type="SUPFAM" id="SSF82171">
    <property type="entry name" value="DPP6 N-terminal domain-like"/>
    <property type="match status" value="1"/>
</dbReference>
<dbReference type="InterPro" id="IPR015943">
    <property type="entry name" value="WD40/YVTN_repeat-like_dom_sf"/>
</dbReference>
<reference evidence="2" key="1">
    <citation type="submission" date="2016-03" db="EMBL/GenBank/DDBJ databases">
        <authorList>
            <person name="Devillers Hugo."/>
        </authorList>
    </citation>
    <scope>NUCLEOTIDE SEQUENCE [LARGE SCALE GENOMIC DNA]</scope>
</reference>
<keyword evidence="2" id="KW-1185">Reference proteome</keyword>
<evidence type="ECO:0000313" key="1">
    <source>
        <dbReference type="EMBL" id="SCU93568.1"/>
    </source>
</evidence>
<name>A0A1G4JRW9_9SACH</name>
<sequence length="365" mass="40380">MGIPVQLYHEHSVGICDAVANKNGQVGTTRPTTALTRRLSARSLSLGRDWRLQRVQLSQNTNLLSSSSNKRSDGAFWCFWRENGTGVGIVDDSGSIVNTGDLRTTLATNFLSMDAVDSSSVVFGSQQGHHGLFNLQTGSVRYNPAVLTQPVSHMWHRGTGRSSQMIAFSKADASISVTDLRNWTTCMVSLRISSQYHALDADLNPDATLVAMHNGKSAYLWDLTWPNKPDGIPGLFLEDDEQIVTLKFATTSDSLLIATTHRLLIYEPGSRAALICHVRKEAFYDFFDHDTKIVVEQQHLYGTHIACFAVDELTSRWAPVGYADVRAQFGIHKVYKFYALRSRLHLVADSGNYCQLATADVPQAV</sequence>
<dbReference type="AlphaFoldDB" id="A0A1G4JRW9"/>
<protein>
    <submittedName>
        <fullName evidence="1">LANO_0E04236g1_1</fullName>
    </submittedName>
</protein>
<evidence type="ECO:0000313" key="2">
    <source>
        <dbReference type="Proteomes" id="UP000189911"/>
    </source>
</evidence>
<dbReference type="OrthoDB" id="4034100at2759"/>
<gene>
    <name evidence="1" type="ORF">LANO_0E04236G</name>
</gene>
<dbReference type="Proteomes" id="UP000189911">
    <property type="component" value="Chromosome E"/>
</dbReference>